<evidence type="ECO:0000259" key="1">
    <source>
        <dbReference type="Pfam" id="PF00781"/>
    </source>
</evidence>
<dbReference type="SUPFAM" id="SSF111331">
    <property type="entry name" value="NAD kinase/diacylglycerol kinase-like"/>
    <property type="match status" value="1"/>
</dbReference>
<organism evidence="2 3">
    <name type="scientific">Pichia kluyveri</name>
    <name type="common">Yeast</name>
    <dbReference type="NCBI Taxonomy" id="36015"/>
    <lineage>
        <taxon>Eukaryota</taxon>
        <taxon>Fungi</taxon>
        <taxon>Dikarya</taxon>
        <taxon>Ascomycota</taxon>
        <taxon>Saccharomycotina</taxon>
        <taxon>Pichiomycetes</taxon>
        <taxon>Pichiales</taxon>
        <taxon>Pichiaceae</taxon>
        <taxon>Pichia</taxon>
    </lineage>
</organism>
<dbReference type="GO" id="GO:0046512">
    <property type="term" value="P:sphingosine biosynthetic process"/>
    <property type="evidence" value="ECO:0007669"/>
    <property type="project" value="TreeGrafter"/>
</dbReference>
<keyword evidence="3" id="KW-1185">Reference proteome</keyword>
<dbReference type="GO" id="GO:0005737">
    <property type="term" value="C:cytoplasm"/>
    <property type="evidence" value="ECO:0007669"/>
    <property type="project" value="TreeGrafter"/>
</dbReference>
<dbReference type="InterPro" id="IPR017438">
    <property type="entry name" value="ATP-NAD_kinase_N"/>
</dbReference>
<dbReference type="InterPro" id="IPR001206">
    <property type="entry name" value="Diacylglycerol_kinase_cat_dom"/>
</dbReference>
<dbReference type="Pfam" id="PF00781">
    <property type="entry name" value="DAGK_cat"/>
    <property type="match status" value="1"/>
</dbReference>
<accession>A0AAV5R9Y3</accession>
<dbReference type="PANTHER" id="PTHR12358">
    <property type="entry name" value="SPHINGOSINE KINASE"/>
    <property type="match status" value="1"/>
</dbReference>
<dbReference type="InterPro" id="IPR016064">
    <property type="entry name" value="NAD/diacylglycerol_kinase_sf"/>
</dbReference>
<dbReference type="Proteomes" id="UP001378960">
    <property type="component" value="Unassembled WGS sequence"/>
</dbReference>
<name>A0AAV5R9Y3_PICKL</name>
<evidence type="ECO:0000313" key="2">
    <source>
        <dbReference type="EMBL" id="GMM48299.1"/>
    </source>
</evidence>
<proteinExistence type="predicted"/>
<protein>
    <recommendedName>
        <fullName evidence="1">DAGKc domain-containing protein</fullName>
    </recommendedName>
</protein>
<sequence>MSSNDNLVLKYDTQYLSLSYDEKLSQINLSRSLPEDYDNHKIISINNNLISNLNNHQIFIIDSKISPKNSKSYSLYESVLKPIFQILGINYTYLKTNSSNSIKEYADLINNDSEKHLILFISGDTTIFEFINYVYSNHQNNLNNIPNLTILPFPHGTGNALSISMNNLNDLNSIEKLFNWNQKHLPIYQLNSNNNLIPINDSLNTLQNKNILFTVVASWCLHSTLVYESDKPELRNNYGSERFRIAANKILAENPVFKGKITLQPDNKSFIYNANKWSLDSINSNSFTDLSYLVVAAVPNFEKTFKISPHSTIESDELHLITIPLVPSDKTISLMNDAYNNGIHINNPLVGYEKISKTKTLEIEIDNSMSSKLSIVCLDGSSWEVTGNDRKLSITAFYQSFLYYLS</sequence>
<feature type="domain" description="DAGKc" evidence="1">
    <location>
        <begin position="78"/>
        <end position="173"/>
    </location>
</feature>
<evidence type="ECO:0000313" key="3">
    <source>
        <dbReference type="Proteomes" id="UP001378960"/>
    </source>
</evidence>
<dbReference type="AlphaFoldDB" id="A0AAV5R9Y3"/>
<dbReference type="PANTHER" id="PTHR12358:SF108">
    <property type="entry name" value="DAGKC DOMAIN-CONTAINING PROTEIN"/>
    <property type="match status" value="1"/>
</dbReference>
<reference evidence="2 3" key="1">
    <citation type="journal article" date="2023" name="Elife">
        <title>Identification of key yeast species and microbe-microbe interactions impacting larval growth of Drosophila in the wild.</title>
        <authorList>
            <person name="Mure A."/>
            <person name="Sugiura Y."/>
            <person name="Maeda R."/>
            <person name="Honda K."/>
            <person name="Sakurai N."/>
            <person name="Takahashi Y."/>
            <person name="Watada M."/>
            <person name="Katoh T."/>
            <person name="Gotoh A."/>
            <person name="Gotoh Y."/>
            <person name="Taniguchi I."/>
            <person name="Nakamura K."/>
            <person name="Hayashi T."/>
            <person name="Katayama T."/>
            <person name="Uemura T."/>
            <person name="Hattori Y."/>
        </authorList>
    </citation>
    <scope>NUCLEOTIDE SEQUENCE [LARGE SCALE GENOMIC DNA]</scope>
    <source>
        <strain evidence="2 3">PK-24</strain>
    </source>
</reference>
<gene>
    <name evidence="2" type="ORF">DAPK24_048970</name>
</gene>
<dbReference type="Gene3D" id="2.60.200.40">
    <property type="match status" value="1"/>
</dbReference>
<comment type="caution">
    <text evidence="2">The sequence shown here is derived from an EMBL/GenBank/DDBJ whole genome shotgun (WGS) entry which is preliminary data.</text>
</comment>
<dbReference type="InterPro" id="IPR050187">
    <property type="entry name" value="Lipid_Phosphate_FormReg"/>
</dbReference>
<dbReference type="EMBL" id="BTGB01000009">
    <property type="protein sequence ID" value="GMM48299.1"/>
    <property type="molecule type" value="Genomic_DNA"/>
</dbReference>
<dbReference type="GO" id="GO:0016020">
    <property type="term" value="C:membrane"/>
    <property type="evidence" value="ECO:0007669"/>
    <property type="project" value="TreeGrafter"/>
</dbReference>
<dbReference type="Gene3D" id="3.40.50.10330">
    <property type="entry name" value="Probable inorganic polyphosphate/atp-NAD kinase, domain 1"/>
    <property type="match status" value="1"/>
</dbReference>
<dbReference type="GO" id="GO:0001727">
    <property type="term" value="F:lipid kinase activity"/>
    <property type="evidence" value="ECO:0007669"/>
    <property type="project" value="TreeGrafter"/>
</dbReference>